<reference evidence="2 3" key="1">
    <citation type="submission" date="2018-08" db="EMBL/GenBank/DDBJ databases">
        <title>Genomic Encyclopedia of Type Strains, Phase III (KMG-III): the genomes of soil and plant-associated and newly described type strains.</title>
        <authorList>
            <person name="Whitman W."/>
        </authorList>
    </citation>
    <scope>NUCLEOTIDE SEQUENCE [LARGE SCALE GENOMIC DNA]</scope>
    <source>
        <strain evidence="2 3">325-5</strain>
    </source>
</reference>
<name>A0A3D9RS74_9FLAO</name>
<evidence type="ECO:0000313" key="3">
    <source>
        <dbReference type="Proteomes" id="UP000256429"/>
    </source>
</evidence>
<evidence type="ECO:0000256" key="1">
    <source>
        <dbReference type="SAM" id="MobiDB-lite"/>
    </source>
</evidence>
<comment type="caution">
    <text evidence="2">The sequence shown here is derived from an EMBL/GenBank/DDBJ whole genome shotgun (WGS) entry which is preliminary data.</text>
</comment>
<feature type="region of interest" description="Disordered" evidence="1">
    <location>
        <begin position="1"/>
        <end position="20"/>
    </location>
</feature>
<dbReference type="AlphaFoldDB" id="A0A3D9RS74"/>
<keyword evidence="3" id="KW-1185">Reference proteome</keyword>
<dbReference type="EMBL" id="QTTQ01000009">
    <property type="protein sequence ID" value="REE82809.1"/>
    <property type="molecule type" value="Genomic_DNA"/>
</dbReference>
<accession>A0A3D9RS74</accession>
<gene>
    <name evidence="2" type="ORF">BX611_0079</name>
</gene>
<dbReference type="Proteomes" id="UP000256429">
    <property type="component" value="Unassembled WGS sequence"/>
</dbReference>
<sequence length="37" mass="4425">MKIIKKVKNQESKRRSTTVDFKNTKSLAWNSKRRFGI</sequence>
<evidence type="ECO:0000313" key="2">
    <source>
        <dbReference type="EMBL" id="REE82809.1"/>
    </source>
</evidence>
<proteinExistence type="predicted"/>
<protein>
    <submittedName>
        <fullName evidence="2">Uncharacterized protein</fullName>
    </submittedName>
</protein>
<organism evidence="2 3">
    <name type="scientific">Lutibacter oceani</name>
    <dbReference type="NCBI Taxonomy" id="1853311"/>
    <lineage>
        <taxon>Bacteria</taxon>
        <taxon>Pseudomonadati</taxon>
        <taxon>Bacteroidota</taxon>
        <taxon>Flavobacteriia</taxon>
        <taxon>Flavobacteriales</taxon>
        <taxon>Flavobacteriaceae</taxon>
        <taxon>Lutibacter</taxon>
    </lineage>
</organism>